<dbReference type="eggNOG" id="ENOG5033DK4">
    <property type="taxonomic scope" value="Bacteria"/>
</dbReference>
<reference evidence="1 3" key="1">
    <citation type="submission" date="2014-09" db="EMBL/GenBank/DDBJ databases">
        <authorList>
            <person name="McGinnis J.M."/>
            <person name="Wolfgang W.J."/>
        </authorList>
    </citation>
    <scope>NUCLEOTIDE SEQUENCE [LARGE SCALE GENOMIC DNA]</scope>
    <source>
        <strain evidence="1 3">JCM 14014</strain>
    </source>
</reference>
<dbReference type="Proteomes" id="UP000029846">
    <property type="component" value="Unassembled WGS sequence"/>
</dbReference>
<sequence>MATAILLPFVCQTCGREDHRQVNPGPCDDCGAPMKMAQVDVSTCHLIADPGHGWAIVTPARLASYGISESMISPYSYQDRDGGQIALEEDCDAGVFIEAFKRVHEEYPHFTSEHQDPCPIRSWSSYGKKPSSW</sequence>
<dbReference type="OrthoDB" id="7860454at2"/>
<evidence type="ECO:0000313" key="4">
    <source>
        <dbReference type="Proteomes" id="UP000182312"/>
    </source>
</evidence>
<gene>
    <name evidence="1" type="ORF">IT41_18350</name>
    <name evidence="2" type="ORF">SAMN04487972_12061</name>
</gene>
<dbReference type="AlphaFoldDB" id="A0A099EVW9"/>
<evidence type="ECO:0000313" key="2">
    <source>
        <dbReference type="EMBL" id="SFA58470.1"/>
    </source>
</evidence>
<reference evidence="2 4" key="3">
    <citation type="submission" date="2016-10" db="EMBL/GenBank/DDBJ databases">
        <authorList>
            <person name="de Groot N.N."/>
        </authorList>
    </citation>
    <scope>NUCLEOTIDE SEQUENCE [LARGE SCALE GENOMIC DNA]</scope>
    <source>
        <strain evidence="2 4">CGMCC 1.6117</strain>
    </source>
</reference>
<protein>
    <submittedName>
        <fullName evidence="1">Uncharacterized protein</fullName>
    </submittedName>
</protein>
<accession>A0A099EVW9</accession>
<dbReference type="Proteomes" id="UP000182312">
    <property type="component" value="Unassembled WGS sequence"/>
</dbReference>
<dbReference type="EMBL" id="JRKN01000045">
    <property type="protein sequence ID" value="KGJ02122.1"/>
    <property type="molecule type" value="Genomic_DNA"/>
</dbReference>
<evidence type="ECO:0000313" key="3">
    <source>
        <dbReference type="Proteomes" id="UP000029846"/>
    </source>
</evidence>
<dbReference type="STRING" id="376733.SAMN04487972_12061"/>
<proteinExistence type="predicted"/>
<name>A0A099EVW9_9RHOB</name>
<evidence type="ECO:0000313" key="1">
    <source>
        <dbReference type="EMBL" id="KGJ02122.1"/>
    </source>
</evidence>
<keyword evidence="3" id="KW-1185">Reference proteome</keyword>
<reference evidence="1 3" key="2">
    <citation type="submission" date="2014-10" db="EMBL/GenBank/DDBJ databases">
        <title>Paracoccus sanguinis sp. nov., isolated from clinical specimens of New York State patients.</title>
        <authorList>
            <person name="Mingle L.A."/>
            <person name="Cole J.A."/>
            <person name="Lapierre P."/>
            <person name="Musser K.A."/>
        </authorList>
    </citation>
    <scope>NUCLEOTIDE SEQUENCE [LARGE SCALE GENOMIC DNA]</scope>
    <source>
        <strain evidence="1 3">JCM 14014</strain>
    </source>
</reference>
<dbReference type="RefSeq" id="WP_036743886.1">
    <property type="nucleotide sequence ID" value="NZ_FOJO01000020.1"/>
</dbReference>
<dbReference type="EMBL" id="FOJO01000020">
    <property type="protein sequence ID" value="SFA58470.1"/>
    <property type="molecule type" value="Genomic_DNA"/>
</dbReference>
<organism evidence="1 3">
    <name type="scientific">Paracoccus halophilus</name>
    <dbReference type="NCBI Taxonomy" id="376733"/>
    <lineage>
        <taxon>Bacteria</taxon>
        <taxon>Pseudomonadati</taxon>
        <taxon>Pseudomonadota</taxon>
        <taxon>Alphaproteobacteria</taxon>
        <taxon>Rhodobacterales</taxon>
        <taxon>Paracoccaceae</taxon>
        <taxon>Paracoccus</taxon>
    </lineage>
</organism>